<evidence type="ECO:0000313" key="2">
    <source>
        <dbReference type="EnsemblMetazoa" id="CapteP196595"/>
    </source>
</evidence>
<dbReference type="EMBL" id="KB304599">
    <property type="protein sequence ID" value="ELU01839.1"/>
    <property type="molecule type" value="Genomic_DNA"/>
</dbReference>
<keyword evidence="3" id="KW-1185">Reference proteome</keyword>
<gene>
    <name evidence="1" type="ORF">CAPTEDRAFT_196595</name>
</gene>
<dbReference type="AlphaFoldDB" id="R7U791"/>
<proteinExistence type="predicted"/>
<dbReference type="Proteomes" id="UP000014760">
    <property type="component" value="Unassembled WGS sequence"/>
</dbReference>
<name>R7U791_CAPTE</name>
<sequence length="227" mass="25826">MRCQCMQTPNVPGLMLRQTLYTRTKLPLKKNCRKLSEEGKPITPTSQPAVQKALIRQANEVFFLQSKLLAPFKQFFFYNAAERGNESHTTKTYMVLHGKQLKDREYQAVVLKNSDSEIKLDLDDGKAETITESNSSVIDECNPWGSIKMIISDTTSVDTGNKAGVGVRQQKIFAIRDYQKTQFIGCQPNVLDRILRCVMDKELGSNTKSPNIDYFFVHELLSTYESL</sequence>
<protein>
    <submittedName>
        <fullName evidence="1 2">Uncharacterized protein</fullName>
    </submittedName>
</protein>
<reference evidence="1 3" key="2">
    <citation type="journal article" date="2013" name="Nature">
        <title>Insights into bilaterian evolution from three spiralian genomes.</title>
        <authorList>
            <person name="Simakov O."/>
            <person name="Marletaz F."/>
            <person name="Cho S.J."/>
            <person name="Edsinger-Gonzales E."/>
            <person name="Havlak P."/>
            <person name="Hellsten U."/>
            <person name="Kuo D.H."/>
            <person name="Larsson T."/>
            <person name="Lv J."/>
            <person name="Arendt D."/>
            <person name="Savage R."/>
            <person name="Osoegawa K."/>
            <person name="de Jong P."/>
            <person name="Grimwood J."/>
            <person name="Chapman J.A."/>
            <person name="Shapiro H."/>
            <person name="Aerts A."/>
            <person name="Otillar R.P."/>
            <person name="Terry A.Y."/>
            <person name="Boore J.L."/>
            <person name="Grigoriev I.V."/>
            <person name="Lindberg D.R."/>
            <person name="Seaver E.C."/>
            <person name="Weisblat D.A."/>
            <person name="Putnam N.H."/>
            <person name="Rokhsar D.S."/>
        </authorList>
    </citation>
    <scope>NUCLEOTIDE SEQUENCE</scope>
    <source>
        <strain evidence="1 3">I ESC-2004</strain>
    </source>
</reference>
<dbReference type="OrthoDB" id="6287204at2759"/>
<evidence type="ECO:0000313" key="1">
    <source>
        <dbReference type="EMBL" id="ELU01839.1"/>
    </source>
</evidence>
<reference evidence="3" key="1">
    <citation type="submission" date="2012-12" db="EMBL/GenBank/DDBJ databases">
        <authorList>
            <person name="Hellsten U."/>
            <person name="Grimwood J."/>
            <person name="Chapman J.A."/>
            <person name="Shapiro H."/>
            <person name="Aerts A."/>
            <person name="Otillar R.P."/>
            <person name="Terry A.Y."/>
            <person name="Boore J.L."/>
            <person name="Simakov O."/>
            <person name="Marletaz F."/>
            <person name="Cho S.-J."/>
            <person name="Edsinger-Gonzales E."/>
            <person name="Havlak P."/>
            <person name="Kuo D.-H."/>
            <person name="Larsson T."/>
            <person name="Lv J."/>
            <person name="Arendt D."/>
            <person name="Savage R."/>
            <person name="Osoegawa K."/>
            <person name="de Jong P."/>
            <person name="Lindberg D.R."/>
            <person name="Seaver E.C."/>
            <person name="Weisblat D.A."/>
            <person name="Putnam N.H."/>
            <person name="Grigoriev I.V."/>
            <person name="Rokhsar D.S."/>
        </authorList>
    </citation>
    <scope>NUCLEOTIDE SEQUENCE</scope>
    <source>
        <strain evidence="3">I ESC-2004</strain>
    </source>
</reference>
<dbReference type="HOGENOM" id="CLU_1220720_0_0_1"/>
<dbReference type="EMBL" id="AMQN01009101">
    <property type="status" value="NOT_ANNOTATED_CDS"/>
    <property type="molecule type" value="Genomic_DNA"/>
</dbReference>
<evidence type="ECO:0000313" key="3">
    <source>
        <dbReference type="Proteomes" id="UP000014760"/>
    </source>
</evidence>
<organism evidence="1">
    <name type="scientific">Capitella teleta</name>
    <name type="common">Polychaete worm</name>
    <dbReference type="NCBI Taxonomy" id="283909"/>
    <lineage>
        <taxon>Eukaryota</taxon>
        <taxon>Metazoa</taxon>
        <taxon>Spiralia</taxon>
        <taxon>Lophotrochozoa</taxon>
        <taxon>Annelida</taxon>
        <taxon>Polychaeta</taxon>
        <taxon>Sedentaria</taxon>
        <taxon>Scolecida</taxon>
        <taxon>Capitellidae</taxon>
        <taxon>Capitella</taxon>
    </lineage>
</organism>
<dbReference type="EnsemblMetazoa" id="CapteT196595">
    <property type="protein sequence ID" value="CapteP196595"/>
    <property type="gene ID" value="CapteG196595"/>
</dbReference>
<accession>R7U791</accession>
<reference evidence="2" key="3">
    <citation type="submission" date="2015-06" db="UniProtKB">
        <authorList>
            <consortium name="EnsemblMetazoa"/>
        </authorList>
    </citation>
    <scope>IDENTIFICATION</scope>
</reference>